<dbReference type="KEGG" id="cbr:CBG_25297"/>
<dbReference type="AlphaFoldDB" id="B6IIG7"/>
<gene>
    <name evidence="1" type="ORF">CBG25297</name>
    <name evidence="1" type="ORF">CBG_25297</name>
</gene>
<reference evidence="1 2" key="2">
    <citation type="journal article" date="2011" name="PLoS Genet.">
        <title>Caenorhabditis briggsae recombinant inbred line genotypes reveal inter-strain incompatibility and the evolution of recombination.</title>
        <authorList>
            <person name="Ross J.A."/>
            <person name="Koboldt D.C."/>
            <person name="Staisch J.E."/>
            <person name="Chamberlin H.M."/>
            <person name="Gupta B.P."/>
            <person name="Miller R.D."/>
            <person name="Baird S.E."/>
            <person name="Haag E.S."/>
        </authorList>
    </citation>
    <scope>NUCLEOTIDE SEQUENCE [LARGE SCALE GENOMIC DNA]</scope>
    <source>
        <strain evidence="1 2">AF16</strain>
    </source>
</reference>
<dbReference type="CTD" id="68916790"/>
<dbReference type="InParanoid" id="B6IIG7"/>
<dbReference type="RefSeq" id="XP_045099258.1">
    <property type="nucleotide sequence ID" value="XM_045238435.1"/>
</dbReference>
<dbReference type="GeneID" id="68916790"/>
<dbReference type="HOGENOM" id="CLU_2706998_0_0_1"/>
<organism evidence="1 2">
    <name type="scientific">Caenorhabditis briggsae</name>
    <dbReference type="NCBI Taxonomy" id="6238"/>
    <lineage>
        <taxon>Eukaryota</taxon>
        <taxon>Metazoa</taxon>
        <taxon>Ecdysozoa</taxon>
        <taxon>Nematoda</taxon>
        <taxon>Chromadorea</taxon>
        <taxon>Rhabditida</taxon>
        <taxon>Rhabditina</taxon>
        <taxon>Rhabditomorpha</taxon>
        <taxon>Rhabditoidea</taxon>
        <taxon>Rhabditidae</taxon>
        <taxon>Peloderinae</taxon>
        <taxon>Caenorhabditis</taxon>
    </lineage>
</organism>
<reference evidence="1 2" key="1">
    <citation type="journal article" date="2003" name="PLoS Biol.">
        <title>The genome sequence of Caenorhabditis briggsae: a platform for comparative genomics.</title>
        <authorList>
            <person name="Stein L.D."/>
            <person name="Bao Z."/>
            <person name="Blasiar D."/>
            <person name="Blumenthal T."/>
            <person name="Brent M.R."/>
            <person name="Chen N."/>
            <person name="Chinwalla A."/>
            <person name="Clarke L."/>
            <person name="Clee C."/>
            <person name="Coghlan A."/>
            <person name="Coulson A."/>
            <person name="D'Eustachio P."/>
            <person name="Fitch D.H."/>
            <person name="Fulton L.A."/>
            <person name="Fulton R.E."/>
            <person name="Griffiths-Jones S."/>
            <person name="Harris T.W."/>
            <person name="Hillier L.W."/>
            <person name="Kamath R."/>
            <person name="Kuwabara P.E."/>
            <person name="Mardis E.R."/>
            <person name="Marra M.A."/>
            <person name="Miner T.L."/>
            <person name="Minx P."/>
            <person name="Mullikin J.C."/>
            <person name="Plumb R.W."/>
            <person name="Rogers J."/>
            <person name="Schein J.E."/>
            <person name="Sohrmann M."/>
            <person name="Spieth J."/>
            <person name="Stajich J.E."/>
            <person name="Wei C."/>
            <person name="Willey D."/>
            <person name="Wilson R.K."/>
            <person name="Durbin R."/>
            <person name="Waterston R.H."/>
        </authorList>
    </citation>
    <scope>NUCLEOTIDE SEQUENCE [LARGE SCALE GENOMIC DNA]</scope>
    <source>
        <strain evidence="1 2">AF16</strain>
    </source>
</reference>
<keyword evidence="2" id="KW-1185">Reference proteome</keyword>
<evidence type="ECO:0000313" key="2">
    <source>
        <dbReference type="Proteomes" id="UP000008549"/>
    </source>
</evidence>
<dbReference type="EMBL" id="HE600958">
    <property type="protein sequence ID" value="CAR99697.1"/>
    <property type="molecule type" value="Genomic_DNA"/>
</dbReference>
<sequence length="73" mass="8058">MSFVSDKLHFRDAGTSNALASSTHTHCPDSILSIFNLVAVPPPSTSLTPQSLFYLLSFSSFRPLFPSTPFRRI</sequence>
<proteinExistence type="predicted"/>
<protein>
    <submittedName>
        <fullName evidence="1">Protein CBG25297</fullName>
    </submittedName>
</protein>
<accession>B6IIG7</accession>
<evidence type="ECO:0000313" key="1">
    <source>
        <dbReference type="EMBL" id="CAR99697.1"/>
    </source>
</evidence>
<dbReference type="Proteomes" id="UP000008549">
    <property type="component" value="Unassembled WGS sequence"/>
</dbReference>
<name>B6IIG7_CAEBR</name>